<dbReference type="GO" id="GO:0035253">
    <property type="term" value="C:ciliary rootlet"/>
    <property type="evidence" value="ECO:0007669"/>
    <property type="project" value="TreeGrafter"/>
</dbReference>
<reference evidence="3" key="1">
    <citation type="submission" date="2022-01" db="EMBL/GenBank/DDBJ databases">
        <authorList>
            <person name="King R."/>
        </authorList>
    </citation>
    <scope>NUCLEOTIDE SEQUENCE</scope>
</reference>
<dbReference type="GO" id="GO:0036158">
    <property type="term" value="P:outer dynein arm assembly"/>
    <property type="evidence" value="ECO:0007669"/>
    <property type="project" value="InterPro"/>
</dbReference>
<dbReference type="EMBL" id="OV651824">
    <property type="protein sequence ID" value="CAH1101927.1"/>
    <property type="molecule type" value="Genomic_DNA"/>
</dbReference>
<dbReference type="AlphaFoldDB" id="A0A9P0CNP2"/>
<organism evidence="3 4">
    <name type="scientific">Psylliodes chrysocephalus</name>
    <dbReference type="NCBI Taxonomy" id="3402493"/>
    <lineage>
        <taxon>Eukaryota</taxon>
        <taxon>Metazoa</taxon>
        <taxon>Ecdysozoa</taxon>
        <taxon>Arthropoda</taxon>
        <taxon>Hexapoda</taxon>
        <taxon>Insecta</taxon>
        <taxon>Pterygota</taxon>
        <taxon>Neoptera</taxon>
        <taxon>Endopterygota</taxon>
        <taxon>Coleoptera</taxon>
        <taxon>Polyphaga</taxon>
        <taxon>Cucujiformia</taxon>
        <taxon>Chrysomeloidea</taxon>
        <taxon>Chrysomelidae</taxon>
        <taxon>Galerucinae</taxon>
        <taxon>Alticini</taxon>
        <taxon>Psylliodes</taxon>
    </lineage>
</organism>
<dbReference type="PANTHER" id="PTHR46518:SF1">
    <property type="entry name" value="OUTER DYNEIN ARM-DOCKING COMPLEX SUBUNIT 3"/>
    <property type="match status" value="1"/>
</dbReference>
<keyword evidence="4" id="KW-1185">Reference proteome</keyword>
<sequence length="565" mass="65084">MDRANMLSATKVKQHGMISEKWTTKDKIVQYKGLINLYTRDKKIMEMDVAMAKKKQTQEMKMLQTEIDLNRKKLDNACGGDKQKLRNALANHRILQMAFCRSTPTKVIDLIHQVSFTKRKKRDILNYKMKVESDKLIDLKLECSVYEDRLKYEGDKIMLPSEKEAHLITGKVQDAILKKEAAIYIRNSYNEMIAIMKKDAIYFDAILASLRNDGVAQGRCMINATVLGQLGIEYLDDRRQEYQYLEKIVKADLASRKKDIAVVQQNVEAFTDNLKNLIRTDSDINLGKITMEKTLSFHMLQKEIETIESTLQFLKESFFTASFDQIFPCLKEQMRQKERLAQFIQKCETNRNDLLEKAEKAAVTCSNLKNTMVETTKVYNSEKVSLRADIKFEIERASEFDVTIKARYSLLAKVRIALRHMQYLAWLLAGTDSAQKLARLPTIQTSGVFLPEKDEADGTLMVEELKTKFKKLAASAQVAREVMAATKVELSYRFFELLMRERSKPVEIPKVSSEESFMQSESSDSQVLSREDIKKRSAEIVIEGLAALEYKPPPPPTKKKYKFKK</sequence>
<dbReference type="Proteomes" id="UP001153636">
    <property type="component" value="Chromosome 12"/>
</dbReference>
<name>A0A9P0CNP2_9CUCU</name>
<feature type="coiled-coil region" evidence="1">
    <location>
        <begin position="260"/>
        <end position="317"/>
    </location>
</feature>
<evidence type="ECO:0000256" key="2">
    <source>
        <dbReference type="SAM" id="MobiDB-lite"/>
    </source>
</evidence>
<proteinExistence type="predicted"/>
<dbReference type="GO" id="GO:0097542">
    <property type="term" value="C:ciliary tip"/>
    <property type="evidence" value="ECO:0007669"/>
    <property type="project" value="TreeGrafter"/>
</dbReference>
<dbReference type="OrthoDB" id="7447178at2759"/>
<protein>
    <submittedName>
        <fullName evidence="3">Uncharacterized protein</fullName>
    </submittedName>
</protein>
<keyword evidence="1" id="KW-0175">Coiled coil</keyword>
<feature type="region of interest" description="Disordered" evidence="2">
    <location>
        <begin position="511"/>
        <end position="531"/>
    </location>
</feature>
<dbReference type="GO" id="GO:0003341">
    <property type="term" value="P:cilium movement"/>
    <property type="evidence" value="ECO:0007669"/>
    <property type="project" value="InterPro"/>
</dbReference>
<dbReference type="PANTHER" id="PTHR46518">
    <property type="entry name" value="COILED-COIL DOMAIN-CONTAINING PROTEIN 151"/>
    <property type="match status" value="1"/>
</dbReference>
<evidence type="ECO:0000313" key="3">
    <source>
        <dbReference type="EMBL" id="CAH1101927.1"/>
    </source>
</evidence>
<evidence type="ECO:0000256" key="1">
    <source>
        <dbReference type="SAM" id="Coils"/>
    </source>
</evidence>
<evidence type="ECO:0000313" key="4">
    <source>
        <dbReference type="Proteomes" id="UP001153636"/>
    </source>
</evidence>
<dbReference type="InterPro" id="IPR033192">
    <property type="entry name" value="ODAD3"/>
</dbReference>
<gene>
    <name evidence="3" type="ORF">PSYICH_LOCUS3084</name>
</gene>
<dbReference type="GO" id="GO:0036064">
    <property type="term" value="C:ciliary basal body"/>
    <property type="evidence" value="ECO:0007669"/>
    <property type="project" value="TreeGrafter"/>
</dbReference>
<feature type="compositionally biased region" description="Low complexity" evidence="2">
    <location>
        <begin position="514"/>
        <end position="525"/>
    </location>
</feature>
<accession>A0A9P0CNP2</accession>